<keyword evidence="4" id="KW-1185">Reference proteome</keyword>
<feature type="transmembrane region" description="Helical" evidence="2">
    <location>
        <begin position="64"/>
        <end position="90"/>
    </location>
</feature>
<dbReference type="STRING" id="46223.SAMN05421852_102338"/>
<proteinExistence type="predicted"/>
<protein>
    <recommendedName>
        <fullName evidence="5">Helicase HerA central domain-containing protein</fullName>
    </recommendedName>
</protein>
<name>A0A1I3LVG1_9BACL</name>
<gene>
    <name evidence="3" type="ORF">SAMN05421852_102338</name>
</gene>
<evidence type="ECO:0000256" key="2">
    <source>
        <dbReference type="SAM" id="Phobius"/>
    </source>
</evidence>
<organism evidence="3 4">
    <name type="scientific">Thermoflavimicrobium dichotomicum</name>
    <dbReference type="NCBI Taxonomy" id="46223"/>
    <lineage>
        <taxon>Bacteria</taxon>
        <taxon>Bacillati</taxon>
        <taxon>Bacillota</taxon>
        <taxon>Bacilli</taxon>
        <taxon>Bacillales</taxon>
        <taxon>Thermoactinomycetaceae</taxon>
        <taxon>Thermoflavimicrobium</taxon>
    </lineage>
</organism>
<dbReference type="Gene3D" id="3.40.50.300">
    <property type="entry name" value="P-loop containing nucleotide triphosphate hydrolases"/>
    <property type="match status" value="1"/>
</dbReference>
<dbReference type="EMBL" id="FORR01000002">
    <property type="protein sequence ID" value="SFI88754.1"/>
    <property type="molecule type" value="Genomic_DNA"/>
</dbReference>
<feature type="region of interest" description="Disordered" evidence="1">
    <location>
        <begin position="836"/>
        <end position="857"/>
    </location>
</feature>
<dbReference type="AlphaFoldDB" id="A0A1I3LVG1"/>
<keyword evidence="2" id="KW-1133">Transmembrane helix</keyword>
<dbReference type="SUPFAM" id="SSF52540">
    <property type="entry name" value="P-loop containing nucleoside triphosphate hydrolases"/>
    <property type="match status" value="1"/>
</dbReference>
<keyword evidence="2" id="KW-0812">Transmembrane</keyword>
<feature type="transmembrane region" description="Helical" evidence="2">
    <location>
        <begin position="12"/>
        <end position="30"/>
    </location>
</feature>
<sequence length="857" mass="99493">MSWFKHPQGKDDQMAMVLKVIGVVAFLVVLKELHEYLEVKLEGKKASEVAASTFGNWLPSVGEFFFELLLISLFFVLIVTAVVFAVYLAYRRSAEKNVKYIRILPRVDIGLDPDKIMSMIKGFGTMKRHFKEKGQLGPLWFRLRFAMLPDSQEIGIYLAYPSDKQKEVYDAIKIAYPRAELIPLDEKQFPGPEPGGRGGYFIHRTGLPLASMADNKKSEIGSILATLRRGTYIDIHFSPVEWQYLNKRFDKAEKGLKNKKMTEMEPEEKARKVALTKRATEKSLAFKVRMTIWSNKKEETDQVVNSVANRIISAMKDVGSIHFKRRKRKIFNFMLDRNLIPYPLPFTFMIWANEELANLFHLPPGDHLIYQEPKEKEPRGYLAHLLPYEIASYDGPKDGVKIGKLVHPRDKDQIVKLSYDQLRNHFVLTGSKGMGRVSAAVEMLQSMIDEWIENPDQAPGFTIIDPAREIIPIIENRLRKMEKDGKNIPKEKIHYYDLSDDTTNLIGLNFLHKIDGMPVNEMAERIARILMYDRTMFDGSQNQNMIPLQRILTLAIHALLLDDQPHTLLEVEYMMTNEAFRKQILKNIKDPYVRHYWSHVGGKEWKKEVQPLLNLIEPLLQDPTTRRIYLQREMALDIRKYMDDGHLVMIDLKEMKSHELKVTVGYLVYLYHQIGRRRPSDSKFHLIMIDEAHRLQIPIFTILLNEDERHNHGMGLVTREIDHFKNEELIQAIKANIGVVMSCAQEEGADEVEKITRERIRVQDVEKLPERTMMVYVRGKEKQRAQSKTYKVRCSPPYVFDENGKEVDHSQKSEVERAHQLGIEWGREIMRNSPEARPLSELDEEISNHMEEAANIS</sequence>
<reference evidence="3 4" key="1">
    <citation type="submission" date="2016-10" db="EMBL/GenBank/DDBJ databases">
        <authorList>
            <person name="de Groot N.N."/>
        </authorList>
    </citation>
    <scope>NUCLEOTIDE SEQUENCE [LARGE SCALE GENOMIC DNA]</scope>
    <source>
        <strain evidence="3 4">DSM 44778</strain>
    </source>
</reference>
<feature type="compositionally biased region" description="Basic and acidic residues" evidence="1">
    <location>
        <begin position="846"/>
        <end position="857"/>
    </location>
</feature>
<dbReference type="Proteomes" id="UP000199545">
    <property type="component" value="Unassembled WGS sequence"/>
</dbReference>
<evidence type="ECO:0000313" key="4">
    <source>
        <dbReference type="Proteomes" id="UP000199545"/>
    </source>
</evidence>
<evidence type="ECO:0008006" key="5">
    <source>
        <dbReference type="Google" id="ProtNLM"/>
    </source>
</evidence>
<dbReference type="RefSeq" id="WP_093228184.1">
    <property type="nucleotide sequence ID" value="NZ_FORR01000002.1"/>
</dbReference>
<dbReference type="InterPro" id="IPR027417">
    <property type="entry name" value="P-loop_NTPase"/>
</dbReference>
<accession>A0A1I3LVG1</accession>
<dbReference type="OrthoDB" id="2985392at2"/>
<evidence type="ECO:0000313" key="3">
    <source>
        <dbReference type="EMBL" id="SFI88754.1"/>
    </source>
</evidence>
<evidence type="ECO:0000256" key="1">
    <source>
        <dbReference type="SAM" id="MobiDB-lite"/>
    </source>
</evidence>
<keyword evidence="2" id="KW-0472">Membrane</keyword>